<dbReference type="InterPro" id="IPR014347">
    <property type="entry name" value="Tautomerase/MIF_sf"/>
</dbReference>
<dbReference type="Proteomes" id="UP001595384">
    <property type="component" value="Unassembled WGS sequence"/>
</dbReference>
<comment type="caution">
    <text evidence="1">The sequence shown here is derived from an EMBL/GenBank/DDBJ whole genome shotgun (WGS) entry which is preliminary data.</text>
</comment>
<proteinExistence type="predicted"/>
<evidence type="ECO:0000313" key="1">
    <source>
        <dbReference type="EMBL" id="MFC3022965.1"/>
    </source>
</evidence>
<protein>
    <submittedName>
        <fullName evidence="1">5-carboxymethyl-2-hydroxymuconate Delta-isomerase</fullName>
    </submittedName>
</protein>
<dbReference type="EMBL" id="JBHRSE010000030">
    <property type="protein sequence ID" value="MFC3022965.1"/>
    <property type="molecule type" value="Genomic_DNA"/>
</dbReference>
<organism evidence="1 2">
    <name type="scientific">Vibrio zhugei</name>
    <dbReference type="NCBI Taxonomy" id="2479546"/>
    <lineage>
        <taxon>Bacteria</taxon>
        <taxon>Pseudomonadati</taxon>
        <taxon>Pseudomonadota</taxon>
        <taxon>Gammaproteobacteria</taxon>
        <taxon>Vibrionales</taxon>
        <taxon>Vibrionaceae</taxon>
        <taxon>Vibrio</taxon>
    </lineage>
</organism>
<dbReference type="Gene3D" id="3.30.429.10">
    <property type="entry name" value="Macrophage Migration Inhibitory Factor"/>
    <property type="match status" value="1"/>
</dbReference>
<accession>A0ABV7C933</accession>
<dbReference type="CDD" id="cd00580">
    <property type="entry name" value="CHMI"/>
    <property type="match status" value="1"/>
</dbReference>
<name>A0ABV7C933_9VIBR</name>
<dbReference type="RefSeq" id="WP_123017050.1">
    <property type="nucleotide sequence ID" value="NZ_AP024911.1"/>
</dbReference>
<keyword evidence="2" id="KW-1185">Reference proteome</keyword>
<dbReference type="InterPro" id="IPR004220">
    <property type="entry name" value="5-COMe_2-OHmuconate_Isoase"/>
</dbReference>
<dbReference type="PANTHER" id="PTHR37950:SF1">
    <property type="entry name" value="4-HYDROXYPHENYLACETATE CATABOLISM PROTEIN"/>
    <property type="match status" value="1"/>
</dbReference>
<dbReference type="SUPFAM" id="SSF55331">
    <property type="entry name" value="Tautomerase/MIF"/>
    <property type="match status" value="1"/>
</dbReference>
<dbReference type="PANTHER" id="PTHR37950">
    <property type="entry name" value="4-HYDROXYPHENYLACETATE CATABOLISM PROTEIN"/>
    <property type="match status" value="1"/>
</dbReference>
<evidence type="ECO:0000313" key="2">
    <source>
        <dbReference type="Proteomes" id="UP001595384"/>
    </source>
</evidence>
<dbReference type="Pfam" id="PF02962">
    <property type="entry name" value="CHMI"/>
    <property type="match status" value="1"/>
</dbReference>
<reference evidence="2" key="1">
    <citation type="journal article" date="2019" name="Int. J. Syst. Evol. Microbiol.">
        <title>The Global Catalogue of Microorganisms (GCM) 10K type strain sequencing project: providing services to taxonomists for standard genome sequencing and annotation.</title>
        <authorList>
            <consortium name="The Broad Institute Genomics Platform"/>
            <consortium name="The Broad Institute Genome Sequencing Center for Infectious Disease"/>
            <person name="Wu L."/>
            <person name="Ma J."/>
        </authorList>
    </citation>
    <scope>NUCLEOTIDE SEQUENCE [LARGE SCALE GENOMIC DNA]</scope>
    <source>
        <strain evidence="2">KCTC 62784</strain>
    </source>
</reference>
<sequence length="117" mass="13619">MPNLIMEYTDSVEERVNVPKLLEDLHLLTLKSGLFAKEDVKSRAIRCHDWLLGEEQDSQDFIHITLEMLSGRTEEQKRALLEPLMAVLQQEASQIRSLSINMRDMDKQTFMKTTNEL</sequence>
<gene>
    <name evidence="1" type="ORF">ACFODT_03865</name>
</gene>